<gene>
    <name evidence="4" type="ORF">J3R75_004059</name>
</gene>
<dbReference type="EMBL" id="JAUSVL010000001">
    <property type="protein sequence ID" value="MDQ0291952.1"/>
    <property type="molecule type" value="Genomic_DNA"/>
</dbReference>
<dbReference type="InterPro" id="IPR011453">
    <property type="entry name" value="DUF1559"/>
</dbReference>
<dbReference type="RefSeq" id="WP_307265440.1">
    <property type="nucleotide sequence ID" value="NZ_JAUSVL010000001.1"/>
</dbReference>
<dbReference type="Pfam" id="PF07596">
    <property type="entry name" value="SBP_bac_10"/>
    <property type="match status" value="1"/>
</dbReference>
<organism evidence="4 5">
    <name type="scientific">Oligosphaera ethanolica</name>
    <dbReference type="NCBI Taxonomy" id="760260"/>
    <lineage>
        <taxon>Bacteria</taxon>
        <taxon>Pseudomonadati</taxon>
        <taxon>Lentisphaerota</taxon>
        <taxon>Oligosphaeria</taxon>
        <taxon>Oligosphaerales</taxon>
        <taxon>Oligosphaeraceae</taxon>
        <taxon>Oligosphaera</taxon>
    </lineage>
</organism>
<dbReference type="Proteomes" id="UP001238163">
    <property type="component" value="Unassembled WGS sequence"/>
</dbReference>
<keyword evidence="1" id="KW-0488">Methylation</keyword>
<feature type="transmembrane region" description="Helical" evidence="2">
    <location>
        <begin position="6"/>
        <end position="30"/>
    </location>
</feature>
<protein>
    <submittedName>
        <fullName evidence="4">Prepilin-type N-terminal cleavage/methylation domain-containing protein</fullName>
    </submittedName>
</protein>
<comment type="caution">
    <text evidence="4">The sequence shown here is derived from an EMBL/GenBank/DDBJ whole genome shotgun (WGS) entry which is preliminary data.</text>
</comment>
<feature type="domain" description="DUF1559" evidence="3">
    <location>
        <begin position="32"/>
        <end position="85"/>
    </location>
</feature>
<sequence length="242" mass="26190">MKRVGLFTLIELLVVIAIIAILAAMLLPALAKARERARTINCIGNLKQIGLMLSMYSTDNVGHLPLVMNNPAPTGTSKNRMWAQYLAQTGYAGFNADDINSFFATPAASVFWCPSYSHVPVSGVQSADKCGVYGLNVTGINSDGSDSGWNNYISINLHALAEPSRQVLVGDSKLPSSQAQQVWIRPMGNVGDTACCLHARHNSRCNVLKGDMSAEGMSSGDLRFSLVKRHIHYVGESDTKIY</sequence>
<evidence type="ECO:0000256" key="2">
    <source>
        <dbReference type="SAM" id="Phobius"/>
    </source>
</evidence>
<proteinExistence type="predicted"/>
<name>A0AAE3VJL3_9BACT</name>
<keyword evidence="2" id="KW-1133">Transmembrane helix</keyword>
<accession>A0AAE3VJL3</accession>
<evidence type="ECO:0000313" key="5">
    <source>
        <dbReference type="Proteomes" id="UP001238163"/>
    </source>
</evidence>
<dbReference type="GO" id="GO:0015628">
    <property type="term" value="P:protein secretion by the type II secretion system"/>
    <property type="evidence" value="ECO:0007669"/>
    <property type="project" value="InterPro"/>
</dbReference>
<dbReference type="SUPFAM" id="SSF54523">
    <property type="entry name" value="Pili subunits"/>
    <property type="match status" value="1"/>
</dbReference>
<evidence type="ECO:0000313" key="4">
    <source>
        <dbReference type="EMBL" id="MDQ0291952.1"/>
    </source>
</evidence>
<dbReference type="Gene3D" id="3.30.700.10">
    <property type="entry name" value="Glycoprotein, Type 4 Pilin"/>
    <property type="match status" value="1"/>
</dbReference>
<keyword evidence="5" id="KW-1185">Reference proteome</keyword>
<keyword evidence="2" id="KW-0812">Transmembrane</keyword>
<reference evidence="4" key="1">
    <citation type="submission" date="2023-07" db="EMBL/GenBank/DDBJ databases">
        <title>Genomic Encyclopedia of Type Strains, Phase IV (KMG-IV): sequencing the most valuable type-strain genomes for metagenomic binning, comparative biology and taxonomic classification.</title>
        <authorList>
            <person name="Goeker M."/>
        </authorList>
    </citation>
    <scope>NUCLEOTIDE SEQUENCE</scope>
    <source>
        <strain evidence="4">DSM 24202</strain>
    </source>
</reference>
<dbReference type="GO" id="GO:0015627">
    <property type="term" value="C:type II protein secretion system complex"/>
    <property type="evidence" value="ECO:0007669"/>
    <property type="project" value="InterPro"/>
</dbReference>
<dbReference type="InterPro" id="IPR012902">
    <property type="entry name" value="N_methyl_site"/>
</dbReference>
<dbReference type="PANTHER" id="PTHR30093:SF2">
    <property type="entry name" value="TYPE II SECRETION SYSTEM PROTEIN H"/>
    <property type="match status" value="1"/>
</dbReference>
<keyword evidence="2" id="KW-0472">Membrane</keyword>
<dbReference type="NCBIfam" id="TIGR02532">
    <property type="entry name" value="IV_pilin_GFxxxE"/>
    <property type="match status" value="1"/>
</dbReference>
<evidence type="ECO:0000256" key="1">
    <source>
        <dbReference type="ARBA" id="ARBA00022481"/>
    </source>
</evidence>
<evidence type="ECO:0000259" key="3">
    <source>
        <dbReference type="Pfam" id="PF07596"/>
    </source>
</evidence>
<dbReference type="InterPro" id="IPR000983">
    <property type="entry name" value="Bac_GSPG_pilin"/>
</dbReference>
<dbReference type="PANTHER" id="PTHR30093">
    <property type="entry name" value="GENERAL SECRETION PATHWAY PROTEIN G"/>
    <property type="match status" value="1"/>
</dbReference>
<dbReference type="PRINTS" id="PR00813">
    <property type="entry name" value="BCTERIALGSPG"/>
</dbReference>
<dbReference type="InterPro" id="IPR045584">
    <property type="entry name" value="Pilin-like"/>
</dbReference>
<dbReference type="AlphaFoldDB" id="A0AAE3VJL3"/>